<organism evidence="9 10">
    <name type="scientific">Paenibacillus albiflavus</name>
    <dbReference type="NCBI Taxonomy" id="2545760"/>
    <lineage>
        <taxon>Bacteria</taxon>
        <taxon>Bacillati</taxon>
        <taxon>Bacillota</taxon>
        <taxon>Bacilli</taxon>
        <taxon>Bacillales</taxon>
        <taxon>Paenibacillaceae</taxon>
        <taxon>Paenibacillus</taxon>
    </lineage>
</organism>
<dbReference type="InterPro" id="IPR016032">
    <property type="entry name" value="Sig_transdc_resp-reg_C-effctor"/>
</dbReference>
<feature type="domain" description="Response regulatory" evidence="8">
    <location>
        <begin position="3"/>
        <end position="118"/>
    </location>
</feature>
<dbReference type="Proteomes" id="UP000295418">
    <property type="component" value="Unassembled WGS sequence"/>
</dbReference>
<dbReference type="SMART" id="SM00421">
    <property type="entry name" value="HTH_LUXR"/>
    <property type="match status" value="1"/>
</dbReference>
<dbReference type="Pfam" id="PF00072">
    <property type="entry name" value="Response_reg"/>
    <property type="match status" value="1"/>
</dbReference>
<keyword evidence="1 6" id="KW-0597">Phosphoprotein</keyword>
<dbReference type="PANTHER" id="PTHR43214:SF1">
    <property type="entry name" value="TRANSCRIPTIONAL REGULATORY PROTEIN COMA"/>
    <property type="match status" value="1"/>
</dbReference>
<dbReference type="OrthoDB" id="118459at2"/>
<keyword evidence="4" id="KW-0238">DNA-binding</keyword>
<evidence type="ECO:0000256" key="3">
    <source>
        <dbReference type="ARBA" id="ARBA00023015"/>
    </source>
</evidence>
<dbReference type="Gene3D" id="1.10.10.10">
    <property type="entry name" value="Winged helix-like DNA-binding domain superfamily/Winged helix DNA-binding domain"/>
    <property type="match status" value="1"/>
</dbReference>
<feature type="domain" description="HTH luxR-type" evidence="7">
    <location>
        <begin position="145"/>
        <end position="210"/>
    </location>
</feature>
<evidence type="ECO:0000256" key="5">
    <source>
        <dbReference type="ARBA" id="ARBA00023163"/>
    </source>
</evidence>
<evidence type="ECO:0000259" key="8">
    <source>
        <dbReference type="PROSITE" id="PS50110"/>
    </source>
</evidence>
<proteinExistence type="predicted"/>
<name>A0A4R4EAQ7_9BACL</name>
<dbReference type="InterPro" id="IPR039420">
    <property type="entry name" value="WalR-like"/>
</dbReference>
<evidence type="ECO:0000256" key="2">
    <source>
        <dbReference type="ARBA" id="ARBA00023012"/>
    </source>
</evidence>
<dbReference type="InterPro" id="IPR036388">
    <property type="entry name" value="WH-like_DNA-bd_sf"/>
</dbReference>
<dbReference type="PRINTS" id="PR00038">
    <property type="entry name" value="HTHLUXR"/>
</dbReference>
<evidence type="ECO:0000259" key="7">
    <source>
        <dbReference type="PROSITE" id="PS50043"/>
    </source>
</evidence>
<dbReference type="AlphaFoldDB" id="A0A4R4EAQ7"/>
<dbReference type="InterPro" id="IPR000792">
    <property type="entry name" value="Tscrpt_reg_LuxR_C"/>
</dbReference>
<evidence type="ECO:0000256" key="6">
    <source>
        <dbReference type="PROSITE-ProRule" id="PRU00169"/>
    </source>
</evidence>
<dbReference type="CDD" id="cd17535">
    <property type="entry name" value="REC_NarL-like"/>
    <property type="match status" value="1"/>
</dbReference>
<dbReference type="InterPro" id="IPR001789">
    <property type="entry name" value="Sig_transdc_resp-reg_receiver"/>
</dbReference>
<evidence type="ECO:0000256" key="1">
    <source>
        <dbReference type="ARBA" id="ARBA00022553"/>
    </source>
</evidence>
<evidence type="ECO:0000313" key="10">
    <source>
        <dbReference type="Proteomes" id="UP000295418"/>
    </source>
</evidence>
<feature type="modified residue" description="4-aspartylphosphate" evidence="6">
    <location>
        <position position="53"/>
    </location>
</feature>
<keyword evidence="3" id="KW-0805">Transcription regulation</keyword>
<evidence type="ECO:0000313" key="9">
    <source>
        <dbReference type="EMBL" id="TCZ76367.1"/>
    </source>
</evidence>
<comment type="caution">
    <text evidence="9">The sequence shown here is derived from an EMBL/GenBank/DDBJ whole genome shotgun (WGS) entry which is preliminary data.</text>
</comment>
<dbReference type="PROSITE" id="PS50043">
    <property type="entry name" value="HTH_LUXR_2"/>
    <property type="match status" value="1"/>
</dbReference>
<dbReference type="GO" id="GO:0006355">
    <property type="term" value="P:regulation of DNA-templated transcription"/>
    <property type="evidence" value="ECO:0007669"/>
    <property type="project" value="InterPro"/>
</dbReference>
<dbReference type="InterPro" id="IPR058245">
    <property type="entry name" value="NreC/VraR/RcsB-like_REC"/>
</dbReference>
<dbReference type="SUPFAM" id="SSF46894">
    <property type="entry name" value="C-terminal effector domain of the bipartite response regulators"/>
    <property type="match status" value="1"/>
</dbReference>
<dbReference type="SMART" id="SM00448">
    <property type="entry name" value="REC"/>
    <property type="match status" value="1"/>
</dbReference>
<dbReference type="PROSITE" id="PS50110">
    <property type="entry name" value="RESPONSE_REGULATORY"/>
    <property type="match status" value="1"/>
</dbReference>
<dbReference type="GO" id="GO:0000160">
    <property type="term" value="P:phosphorelay signal transduction system"/>
    <property type="evidence" value="ECO:0007669"/>
    <property type="project" value="UniProtKB-KW"/>
</dbReference>
<sequence>MIEILLVDDHPSVGEGTKNLIEKEADMKVTVIYSSEEALKLVSARQFDIMLFDLNMPNMNGLELTRKVKVINSDAIIVIYTGFDIAPNFNILVEAGVSGFISKASSRDQLIMAIRCALRGDAIIPSFLLRQLRRTEIFSTTNNKDQVEGVTISEKEHNILREAANGLNNRQIADMLFMSQRTVEYNLSRIFEKLRVRSRAEAIKEGKRLGLLDDEEIRS</sequence>
<evidence type="ECO:0000256" key="4">
    <source>
        <dbReference type="ARBA" id="ARBA00023125"/>
    </source>
</evidence>
<gene>
    <name evidence="9" type="ORF">E0485_14310</name>
</gene>
<dbReference type="GO" id="GO:0003677">
    <property type="term" value="F:DNA binding"/>
    <property type="evidence" value="ECO:0007669"/>
    <property type="project" value="UniProtKB-KW"/>
</dbReference>
<reference evidence="9 10" key="1">
    <citation type="submission" date="2019-03" db="EMBL/GenBank/DDBJ databases">
        <authorList>
            <person name="Kim M.K.M."/>
        </authorList>
    </citation>
    <scope>NUCLEOTIDE SEQUENCE [LARGE SCALE GENOMIC DNA]</scope>
    <source>
        <strain evidence="9 10">18JY21-1</strain>
    </source>
</reference>
<dbReference type="PANTHER" id="PTHR43214">
    <property type="entry name" value="TWO-COMPONENT RESPONSE REGULATOR"/>
    <property type="match status" value="1"/>
</dbReference>
<keyword evidence="2" id="KW-0902">Two-component regulatory system</keyword>
<dbReference type="CDD" id="cd06170">
    <property type="entry name" value="LuxR_C_like"/>
    <property type="match status" value="1"/>
</dbReference>
<dbReference type="EMBL" id="SKFG01000013">
    <property type="protein sequence ID" value="TCZ76367.1"/>
    <property type="molecule type" value="Genomic_DNA"/>
</dbReference>
<keyword evidence="5" id="KW-0804">Transcription</keyword>
<accession>A0A4R4EAQ7</accession>
<protein>
    <submittedName>
        <fullName evidence="9">Response regulator transcription factor</fullName>
    </submittedName>
</protein>
<dbReference type="Gene3D" id="3.40.50.2300">
    <property type="match status" value="1"/>
</dbReference>
<keyword evidence="10" id="KW-1185">Reference proteome</keyword>
<dbReference type="InterPro" id="IPR011006">
    <property type="entry name" value="CheY-like_superfamily"/>
</dbReference>
<dbReference type="SUPFAM" id="SSF52172">
    <property type="entry name" value="CheY-like"/>
    <property type="match status" value="1"/>
</dbReference>
<dbReference type="RefSeq" id="WP_132418733.1">
    <property type="nucleotide sequence ID" value="NZ_SKFG01000013.1"/>
</dbReference>
<dbReference type="PROSITE" id="PS00622">
    <property type="entry name" value="HTH_LUXR_1"/>
    <property type="match status" value="1"/>
</dbReference>
<dbReference type="Pfam" id="PF00196">
    <property type="entry name" value="GerE"/>
    <property type="match status" value="1"/>
</dbReference>